<dbReference type="SMART" id="SM00751">
    <property type="entry name" value="BSD"/>
    <property type="match status" value="1"/>
</dbReference>
<feature type="compositionally biased region" description="Polar residues" evidence="1">
    <location>
        <begin position="401"/>
        <end position="442"/>
    </location>
</feature>
<reference evidence="3 4" key="1">
    <citation type="submission" date="2024-11" db="EMBL/GenBank/DDBJ databases">
        <title>Chromosome-level genome assembly of the freshwater bivalve Anodonta woodiana.</title>
        <authorList>
            <person name="Chen X."/>
        </authorList>
    </citation>
    <scope>NUCLEOTIDE SEQUENCE [LARGE SCALE GENOMIC DNA]</scope>
    <source>
        <strain evidence="3">MN2024</strain>
        <tissue evidence="3">Gills</tissue>
    </source>
</reference>
<feature type="domain" description="BSD" evidence="2">
    <location>
        <begin position="147"/>
        <end position="199"/>
    </location>
</feature>
<dbReference type="Proteomes" id="UP001634394">
    <property type="component" value="Unassembled WGS sequence"/>
</dbReference>
<evidence type="ECO:0000313" key="3">
    <source>
        <dbReference type="EMBL" id="KAL3868627.1"/>
    </source>
</evidence>
<dbReference type="InterPro" id="IPR005607">
    <property type="entry name" value="BSD_dom"/>
</dbReference>
<dbReference type="Gene3D" id="1.10.3970.10">
    <property type="entry name" value="BSD domain"/>
    <property type="match status" value="1"/>
</dbReference>
<feature type="region of interest" description="Disordered" evidence="1">
    <location>
        <begin position="212"/>
        <end position="258"/>
    </location>
</feature>
<comment type="caution">
    <text evidence="3">The sequence shown here is derived from an EMBL/GenBank/DDBJ whole genome shotgun (WGS) entry which is preliminary data.</text>
</comment>
<name>A0ABD3W7B7_SINWO</name>
<evidence type="ECO:0000313" key="4">
    <source>
        <dbReference type="Proteomes" id="UP001634394"/>
    </source>
</evidence>
<dbReference type="InterPro" id="IPR051494">
    <property type="entry name" value="BSD_domain-containing"/>
</dbReference>
<dbReference type="InterPro" id="IPR035925">
    <property type="entry name" value="BSD_dom_sf"/>
</dbReference>
<accession>A0ABD3W7B7</accession>
<dbReference type="SUPFAM" id="SSF140383">
    <property type="entry name" value="BSD domain-like"/>
    <property type="match status" value="1"/>
</dbReference>
<feature type="compositionally biased region" description="Polar residues" evidence="1">
    <location>
        <begin position="313"/>
        <end position="349"/>
    </location>
</feature>
<evidence type="ECO:0000259" key="2">
    <source>
        <dbReference type="PROSITE" id="PS50858"/>
    </source>
</evidence>
<feature type="compositionally biased region" description="Polar residues" evidence="1">
    <location>
        <begin position="293"/>
        <end position="305"/>
    </location>
</feature>
<proteinExistence type="predicted"/>
<feature type="compositionally biased region" description="Low complexity" evidence="1">
    <location>
        <begin position="278"/>
        <end position="292"/>
    </location>
</feature>
<organism evidence="3 4">
    <name type="scientific">Sinanodonta woodiana</name>
    <name type="common">Chinese pond mussel</name>
    <name type="synonym">Anodonta woodiana</name>
    <dbReference type="NCBI Taxonomy" id="1069815"/>
    <lineage>
        <taxon>Eukaryota</taxon>
        <taxon>Metazoa</taxon>
        <taxon>Spiralia</taxon>
        <taxon>Lophotrochozoa</taxon>
        <taxon>Mollusca</taxon>
        <taxon>Bivalvia</taxon>
        <taxon>Autobranchia</taxon>
        <taxon>Heteroconchia</taxon>
        <taxon>Palaeoheterodonta</taxon>
        <taxon>Unionida</taxon>
        <taxon>Unionoidea</taxon>
        <taxon>Unionidae</taxon>
        <taxon>Unioninae</taxon>
        <taxon>Sinanodonta</taxon>
    </lineage>
</organism>
<keyword evidence="4" id="KW-1185">Reference proteome</keyword>
<feature type="compositionally biased region" description="Basic and acidic residues" evidence="1">
    <location>
        <begin position="212"/>
        <end position="221"/>
    </location>
</feature>
<dbReference type="PROSITE" id="PS50858">
    <property type="entry name" value="BSD"/>
    <property type="match status" value="1"/>
</dbReference>
<feature type="compositionally biased region" description="Acidic residues" evidence="1">
    <location>
        <begin position="222"/>
        <end position="237"/>
    </location>
</feature>
<sequence>MAEAQSSGDKDGGEAENSWWGSWINAAKEKTASALGMVSKDLAEFTCTLKSDATRVVAHTSETLKESLKAENTAAATNKVRHHLSNFMGGISRALTVPPDDSDQEPITKRTQEELFDRAKTRLRVMQVDPGTYLEKPSGPSEHYANWLKSFDLEHKKGEISELLVTMVEVRSLYTKLVPSEVSHADFWRHYFYRVHQLDLDEARKQALMKRAENVQKKEDSISWDDDEEEGVEDNCEPIDILQVNPTESSQDSNESRLRVIQEECSQNNQTVIPEVVSLEPESSPSNSNILNQSKPVVQSESLQQLPRKDFSDQPSSSKQSPVKNTSNVNVSDEQQTQPSGSYSEQKITTPGEKDLSVDKNIVQVEKETPAAPVVNIVPVANSSENLVDAENISAKDDTIENSNNSSSTGLETNRSSDLSQYPSSAADQSDNCITDAGQVQVTPRLETPMENDKTKAGEPVSHGENYSVLEKEIKTKVKGDIVVVGSDRTSPSSDSSEQKEFEWEKDFDVDLTEEDIKAAEEIAKKLNISAADYTKIAGEEEDWESWE</sequence>
<dbReference type="Pfam" id="PF03909">
    <property type="entry name" value="BSD"/>
    <property type="match status" value="1"/>
</dbReference>
<evidence type="ECO:0000256" key="1">
    <source>
        <dbReference type="SAM" id="MobiDB-lite"/>
    </source>
</evidence>
<dbReference type="PANTHER" id="PTHR16019:SF5">
    <property type="entry name" value="BSD DOMAIN-CONTAINING PROTEIN 1"/>
    <property type="match status" value="1"/>
</dbReference>
<gene>
    <name evidence="3" type="ORF">ACJMK2_041418</name>
</gene>
<dbReference type="AlphaFoldDB" id="A0ABD3W7B7"/>
<feature type="region of interest" description="Disordered" evidence="1">
    <location>
        <begin position="278"/>
        <end position="468"/>
    </location>
</feature>
<dbReference type="EMBL" id="JBJQND010000008">
    <property type="protein sequence ID" value="KAL3868627.1"/>
    <property type="molecule type" value="Genomic_DNA"/>
</dbReference>
<feature type="compositionally biased region" description="Low complexity" evidence="1">
    <location>
        <begin position="370"/>
        <end position="382"/>
    </location>
</feature>
<protein>
    <recommendedName>
        <fullName evidence="2">BSD domain-containing protein</fullName>
    </recommendedName>
</protein>
<feature type="compositionally biased region" description="Polar residues" evidence="1">
    <location>
        <begin position="244"/>
        <end position="253"/>
    </location>
</feature>
<dbReference type="PANTHER" id="PTHR16019">
    <property type="entry name" value="SYNAPSE-ASSOCIATED PROTEIN"/>
    <property type="match status" value="1"/>
</dbReference>